<evidence type="ECO:0000259" key="13">
    <source>
        <dbReference type="PROSITE" id="PS51712"/>
    </source>
</evidence>
<dbReference type="InterPro" id="IPR016484">
    <property type="entry name" value="GTPase_Der"/>
</dbReference>
<feature type="binding site" evidence="10">
    <location>
        <begin position="181"/>
        <end position="188"/>
    </location>
    <ligand>
        <name>GTP</name>
        <dbReference type="ChEBI" id="CHEBI:37565"/>
        <label>2</label>
    </ligand>
</feature>
<dbReference type="Gene3D" id="3.30.300.20">
    <property type="match status" value="1"/>
</dbReference>
<dbReference type="EMBL" id="PXYW01000019">
    <property type="protein sequence ID" value="PSR33545.1"/>
    <property type="molecule type" value="Genomic_DNA"/>
</dbReference>
<protein>
    <recommendedName>
        <fullName evidence="2 10">GTPase Der</fullName>
    </recommendedName>
    <alternativeName>
        <fullName evidence="9 10">GTP-binding protein EngA</fullName>
    </alternativeName>
</protein>
<dbReference type="CDD" id="cd01894">
    <property type="entry name" value="EngA1"/>
    <property type="match status" value="1"/>
</dbReference>
<keyword evidence="6 10" id="KW-0547">Nucleotide-binding</keyword>
<dbReference type="Proteomes" id="UP000242972">
    <property type="component" value="Unassembled WGS sequence"/>
</dbReference>
<feature type="binding site" evidence="10">
    <location>
        <begin position="228"/>
        <end position="232"/>
    </location>
    <ligand>
        <name>GTP</name>
        <dbReference type="ChEBI" id="CHEBI:37565"/>
        <label>2</label>
    </ligand>
</feature>
<dbReference type="GO" id="GO:0043022">
    <property type="term" value="F:ribosome binding"/>
    <property type="evidence" value="ECO:0007669"/>
    <property type="project" value="TreeGrafter"/>
</dbReference>
<dbReference type="PRINTS" id="PR00326">
    <property type="entry name" value="GTP1OBG"/>
</dbReference>
<evidence type="ECO:0000256" key="6">
    <source>
        <dbReference type="ARBA" id="ARBA00022741"/>
    </source>
</evidence>
<evidence type="ECO:0000313" key="15">
    <source>
        <dbReference type="Proteomes" id="UP000242972"/>
    </source>
</evidence>
<dbReference type="PANTHER" id="PTHR43834">
    <property type="entry name" value="GTPASE DER"/>
    <property type="match status" value="1"/>
</dbReference>
<dbReference type="InterPro" id="IPR032859">
    <property type="entry name" value="KH_dom-like"/>
</dbReference>
<comment type="similarity">
    <text evidence="1 10 11 12">Belongs to the TRAFAC class TrmE-Era-EngA-EngB-Septin-like GTPase superfamily. EngA (Der) GTPase family.</text>
</comment>
<organism evidence="14 15">
    <name type="scientific">Sulfobacillus benefaciens</name>
    <dbReference type="NCBI Taxonomy" id="453960"/>
    <lineage>
        <taxon>Bacteria</taxon>
        <taxon>Bacillati</taxon>
        <taxon>Bacillota</taxon>
        <taxon>Clostridia</taxon>
        <taxon>Eubacteriales</taxon>
        <taxon>Clostridiales Family XVII. Incertae Sedis</taxon>
        <taxon>Sulfobacillus</taxon>
    </lineage>
</organism>
<feature type="binding site" evidence="10">
    <location>
        <begin position="55"/>
        <end position="59"/>
    </location>
    <ligand>
        <name>GTP</name>
        <dbReference type="ChEBI" id="CHEBI:37565"/>
        <label>1</label>
    </ligand>
</feature>
<evidence type="ECO:0000256" key="10">
    <source>
        <dbReference type="HAMAP-Rule" id="MF_00195"/>
    </source>
</evidence>
<dbReference type="SUPFAM" id="SSF52540">
    <property type="entry name" value="P-loop containing nucleoside triphosphate hydrolases"/>
    <property type="match status" value="2"/>
</dbReference>
<feature type="binding site" evidence="10">
    <location>
        <begin position="118"/>
        <end position="121"/>
    </location>
    <ligand>
        <name>GTP</name>
        <dbReference type="ChEBI" id="CHEBI:37565"/>
        <label>1</label>
    </ligand>
</feature>
<evidence type="ECO:0000256" key="2">
    <source>
        <dbReference type="ARBA" id="ARBA00020953"/>
    </source>
</evidence>
<comment type="subunit">
    <text evidence="10">Associates with the 50S ribosomal subunit.</text>
</comment>
<proteinExistence type="inferred from homology"/>
<dbReference type="InterPro" id="IPR027417">
    <property type="entry name" value="P-loop_NTPase"/>
</dbReference>
<sequence length="439" mass="49068">MGVVALVGRPNVGKSALFNRITQTRRAIVEDYPGVTRDRLYEQTDWNGVSFTVVDTGGIWMDDQDTMLTMTRQQTNRAIAEADVIVLVVDVKQGITAVDLDIADILRRSGKPVVLAVNKAESLKSGWAEFYDLGLGDPIGISALHGTGVGDLLDRVVELLPPNALDEISEDDKPIRVALAGRPNVGKSSLLNALIGYERTLVTPIAGTTRDVVDALIRYEDQDYILLDTAGLRRPSRISQQLEEKTVQRTLEAIRHADVVLLMLAANEPISAQDQRIAGQVAQSRKAVVVLLNKADLIKGATTALQQEAREQLKFIPYAAVRPISVVNHWNLDKIWPTVTTAYRSFTTRLETHPLNRLVQEAVHLNPPPTDKGHALKIYYVTQVETKPPHFVFFVNDPDLLHFSYQRYLENRLREKFGFAGSPVHFTFRPRTKRIRDND</sequence>
<dbReference type="CDD" id="cd01895">
    <property type="entry name" value="EngA2"/>
    <property type="match status" value="1"/>
</dbReference>
<dbReference type="InterPro" id="IPR006073">
    <property type="entry name" value="GTP-bd"/>
</dbReference>
<keyword evidence="7" id="KW-0630">Potassium</keyword>
<reference evidence="14 15" key="1">
    <citation type="journal article" date="2014" name="BMC Genomics">
        <title>Comparison of environmental and isolate Sulfobacillus genomes reveals diverse carbon, sulfur, nitrogen, and hydrogen metabolisms.</title>
        <authorList>
            <person name="Justice N.B."/>
            <person name="Norman A."/>
            <person name="Brown C.T."/>
            <person name="Singh A."/>
            <person name="Thomas B.C."/>
            <person name="Banfield J.F."/>
        </authorList>
    </citation>
    <scope>NUCLEOTIDE SEQUENCE [LARGE SCALE GENOMIC DNA]</scope>
    <source>
        <strain evidence="14">AMDSBA4</strain>
    </source>
</reference>
<evidence type="ECO:0000256" key="11">
    <source>
        <dbReference type="PROSITE-ProRule" id="PRU01049"/>
    </source>
</evidence>
<comment type="caution">
    <text evidence="14">The sequence shown here is derived from an EMBL/GenBank/DDBJ whole genome shotgun (WGS) entry which is preliminary data.</text>
</comment>
<dbReference type="Pfam" id="PF01926">
    <property type="entry name" value="MMR_HSR1"/>
    <property type="match status" value="2"/>
</dbReference>
<dbReference type="HAMAP" id="MF_00195">
    <property type="entry name" value="GTPase_Der"/>
    <property type="match status" value="1"/>
</dbReference>
<evidence type="ECO:0000256" key="9">
    <source>
        <dbReference type="ARBA" id="ARBA00032345"/>
    </source>
</evidence>
<comment type="function">
    <text evidence="10 12">GTPase that plays an essential role in the late steps of ribosome biogenesis.</text>
</comment>
<dbReference type="Pfam" id="PF14714">
    <property type="entry name" value="KH_dom-like"/>
    <property type="match status" value="1"/>
</dbReference>
<evidence type="ECO:0000313" key="14">
    <source>
        <dbReference type="EMBL" id="PSR33545.1"/>
    </source>
</evidence>
<evidence type="ECO:0000256" key="8">
    <source>
        <dbReference type="ARBA" id="ARBA00023134"/>
    </source>
</evidence>
<dbReference type="FunFam" id="3.40.50.300:FF:000494">
    <property type="entry name" value="tRNA modification GTPase MnmE"/>
    <property type="match status" value="1"/>
</dbReference>
<dbReference type="InterPro" id="IPR005225">
    <property type="entry name" value="Small_GTP-bd"/>
</dbReference>
<dbReference type="PANTHER" id="PTHR43834:SF6">
    <property type="entry name" value="GTPASE DER"/>
    <property type="match status" value="1"/>
</dbReference>
<name>A0A2T2XGB2_9FIRM</name>
<dbReference type="NCBIfam" id="TIGR03594">
    <property type="entry name" value="GTPase_EngA"/>
    <property type="match status" value="1"/>
</dbReference>
<dbReference type="GO" id="GO:0042254">
    <property type="term" value="P:ribosome biogenesis"/>
    <property type="evidence" value="ECO:0007669"/>
    <property type="project" value="UniProtKB-KW"/>
</dbReference>
<dbReference type="FunFam" id="3.30.300.20:FF:000004">
    <property type="entry name" value="GTPase Der"/>
    <property type="match status" value="1"/>
</dbReference>
<feature type="binding site" evidence="10">
    <location>
        <begin position="8"/>
        <end position="15"/>
    </location>
    <ligand>
        <name>GTP</name>
        <dbReference type="ChEBI" id="CHEBI:37565"/>
        <label>1</label>
    </ligand>
</feature>
<dbReference type="FunFam" id="3.40.50.300:FF:000057">
    <property type="entry name" value="GTPase Der"/>
    <property type="match status" value="1"/>
</dbReference>
<dbReference type="InterPro" id="IPR031166">
    <property type="entry name" value="G_ENGA"/>
</dbReference>
<dbReference type="NCBIfam" id="TIGR00231">
    <property type="entry name" value="small_GTP"/>
    <property type="match status" value="2"/>
</dbReference>
<feature type="binding site" evidence="10">
    <location>
        <begin position="293"/>
        <end position="296"/>
    </location>
    <ligand>
        <name>GTP</name>
        <dbReference type="ChEBI" id="CHEBI:37565"/>
        <label>2</label>
    </ligand>
</feature>
<feature type="domain" description="EngA-type G" evidence="13">
    <location>
        <begin position="2"/>
        <end position="164"/>
    </location>
</feature>
<accession>A0A2T2XGB2</accession>
<keyword evidence="3 10" id="KW-0690">Ribosome biogenesis</keyword>
<dbReference type="InterPro" id="IPR015946">
    <property type="entry name" value="KH_dom-like_a/b"/>
</dbReference>
<dbReference type="PIRSF" id="PIRSF006485">
    <property type="entry name" value="GTP-binding_EngA"/>
    <property type="match status" value="1"/>
</dbReference>
<feature type="domain" description="EngA-type G" evidence="13">
    <location>
        <begin position="175"/>
        <end position="347"/>
    </location>
</feature>
<keyword evidence="5 12" id="KW-0677">Repeat</keyword>
<evidence type="ECO:0000256" key="4">
    <source>
        <dbReference type="ARBA" id="ARBA00022694"/>
    </source>
</evidence>
<evidence type="ECO:0000256" key="12">
    <source>
        <dbReference type="RuleBase" id="RU004481"/>
    </source>
</evidence>
<dbReference type="Gene3D" id="3.40.50.300">
    <property type="entry name" value="P-loop containing nucleotide triphosphate hydrolases"/>
    <property type="match status" value="2"/>
</dbReference>
<evidence type="ECO:0000256" key="3">
    <source>
        <dbReference type="ARBA" id="ARBA00022517"/>
    </source>
</evidence>
<dbReference type="GO" id="GO:0008033">
    <property type="term" value="P:tRNA processing"/>
    <property type="evidence" value="ECO:0007669"/>
    <property type="project" value="UniProtKB-KW"/>
</dbReference>
<dbReference type="AlphaFoldDB" id="A0A2T2XGB2"/>
<dbReference type="PROSITE" id="PS51712">
    <property type="entry name" value="G_ENGA"/>
    <property type="match status" value="2"/>
</dbReference>
<keyword evidence="8 10" id="KW-0342">GTP-binding</keyword>
<evidence type="ECO:0000256" key="7">
    <source>
        <dbReference type="ARBA" id="ARBA00022958"/>
    </source>
</evidence>
<keyword evidence="4" id="KW-0819">tRNA processing</keyword>
<gene>
    <name evidence="10" type="primary">der</name>
    <name evidence="14" type="ORF">C7B46_09415</name>
</gene>
<dbReference type="GO" id="GO:0005525">
    <property type="term" value="F:GTP binding"/>
    <property type="evidence" value="ECO:0007669"/>
    <property type="project" value="UniProtKB-UniRule"/>
</dbReference>
<evidence type="ECO:0000256" key="5">
    <source>
        <dbReference type="ARBA" id="ARBA00022737"/>
    </source>
</evidence>
<evidence type="ECO:0000256" key="1">
    <source>
        <dbReference type="ARBA" id="ARBA00008279"/>
    </source>
</evidence>